<dbReference type="KEGG" id="cfr:102508993"/>
<keyword evidence="2" id="KW-1185">Reference proteome</keyword>
<gene>
    <name evidence="3" type="primary">LOC102508993</name>
</gene>
<name>A0A8B8TVS8_CAMFR</name>
<feature type="region of interest" description="Disordered" evidence="1">
    <location>
        <begin position="203"/>
        <end position="234"/>
    </location>
</feature>
<evidence type="ECO:0000313" key="2">
    <source>
        <dbReference type="Proteomes" id="UP000694856"/>
    </source>
</evidence>
<dbReference type="GeneID" id="102508993"/>
<feature type="compositionally biased region" description="Basic and acidic residues" evidence="1">
    <location>
        <begin position="59"/>
        <end position="80"/>
    </location>
</feature>
<organism evidence="2 3">
    <name type="scientific">Camelus ferus</name>
    <name type="common">Wild bactrian camel</name>
    <name type="synonym">Camelus bactrianus ferus</name>
    <dbReference type="NCBI Taxonomy" id="419612"/>
    <lineage>
        <taxon>Eukaryota</taxon>
        <taxon>Metazoa</taxon>
        <taxon>Chordata</taxon>
        <taxon>Craniata</taxon>
        <taxon>Vertebrata</taxon>
        <taxon>Euteleostomi</taxon>
        <taxon>Mammalia</taxon>
        <taxon>Eutheria</taxon>
        <taxon>Laurasiatheria</taxon>
        <taxon>Artiodactyla</taxon>
        <taxon>Tylopoda</taxon>
        <taxon>Camelidae</taxon>
        <taxon>Camelus</taxon>
    </lineage>
</organism>
<dbReference type="Proteomes" id="UP000694856">
    <property type="component" value="Chromosome 10"/>
</dbReference>
<evidence type="ECO:0000313" key="3">
    <source>
        <dbReference type="RefSeq" id="XP_032346412.1"/>
    </source>
</evidence>
<dbReference type="AlphaFoldDB" id="A0A8B8TVS8"/>
<accession>A0A8B8TVS8</accession>
<dbReference type="RefSeq" id="XP_032346412.1">
    <property type="nucleotide sequence ID" value="XM_032490521.1"/>
</dbReference>
<protein>
    <submittedName>
        <fullName evidence="3">Uncharacterized protein LOC102508993</fullName>
    </submittedName>
</protein>
<proteinExistence type="predicted"/>
<reference evidence="3" key="1">
    <citation type="submission" date="2025-08" db="UniProtKB">
        <authorList>
            <consortium name="RefSeq"/>
        </authorList>
    </citation>
    <scope>IDENTIFICATION</scope>
    <source>
        <tissue evidence="3">Ear skin</tissue>
    </source>
</reference>
<sequence>MGMHLSTSALVGKRGCSAPAPPETDAEGHSQPCPFSSELPSVPGREPLKSPRGGRRAHSKPEEKPVRQPVEKQKPEDPQVSREPGTEPLSSDSSEQKLGLQEEATVTFLFTLLSTAEPTKDPEEDLESQACRFLDKEDWGPQRTSKEMSHLQNICQRLRESLSTIQADNLALGEKLQDLPNSLYKSLKEEAKAILDGERAIQEEGKDTQEGAQAFQEGALFQPPSSQKDELAIL</sequence>
<feature type="region of interest" description="Disordered" evidence="1">
    <location>
        <begin position="1"/>
        <end position="101"/>
    </location>
</feature>
<evidence type="ECO:0000256" key="1">
    <source>
        <dbReference type="SAM" id="MobiDB-lite"/>
    </source>
</evidence>